<comment type="caution">
    <text evidence="1">The sequence shown here is derived from an EMBL/GenBank/DDBJ whole genome shotgun (WGS) entry which is preliminary data.</text>
</comment>
<dbReference type="Proteomes" id="UP000076925">
    <property type="component" value="Unassembled WGS sequence"/>
</dbReference>
<sequence>MAKITISQLQTADTASIKELTNAEIDATKGGLLPPLPVDIFGFAFGVSGFALDTVSSAASSAQLYVTEGLPRSIGMA</sequence>
<protein>
    <recommendedName>
        <fullName evidence="3">Bacteriocin</fullName>
    </recommendedName>
</protein>
<keyword evidence="2" id="KW-1185">Reference proteome</keyword>
<name>A0A139XCE2_9CYAN</name>
<evidence type="ECO:0000313" key="2">
    <source>
        <dbReference type="Proteomes" id="UP000076925"/>
    </source>
</evidence>
<evidence type="ECO:0000313" key="1">
    <source>
        <dbReference type="EMBL" id="KYC42345.1"/>
    </source>
</evidence>
<gene>
    <name evidence="1" type="ORF">WA1_20460</name>
</gene>
<proteinExistence type="predicted"/>
<evidence type="ECO:0008006" key="3">
    <source>
        <dbReference type="Google" id="ProtNLM"/>
    </source>
</evidence>
<dbReference type="AlphaFoldDB" id="A0A139XCE2"/>
<dbReference type="EMBL" id="ANNX02000020">
    <property type="protein sequence ID" value="KYC42345.1"/>
    <property type="molecule type" value="Genomic_DNA"/>
</dbReference>
<dbReference type="RefSeq" id="WP_017741683.1">
    <property type="nucleotide sequence ID" value="NZ_KQ976354.1"/>
</dbReference>
<accession>A0A139XCE2</accession>
<organism evidence="1 2">
    <name type="scientific">Scytonema hofmannii PCC 7110</name>
    <dbReference type="NCBI Taxonomy" id="128403"/>
    <lineage>
        <taxon>Bacteria</taxon>
        <taxon>Bacillati</taxon>
        <taxon>Cyanobacteriota</taxon>
        <taxon>Cyanophyceae</taxon>
        <taxon>Nostocales</taxon>
        <taxon>Scytonemataceae</taxon>
        <taxon>Scytonema</taxon>
    </lineage>
</organism>
<reference evidence="1 2" key="1">
    <citation type="journal article" date="2013" name="Genome Biol. Evol.">
        <title>Genomes of Stigonematalean cyanobacteria (subsection V) and the evolution of oxygenic photosynthesis from prokaryotes to plastids.</title>
        <authorList>
            <person name="Dagan T."/>
            <person name="Roettger M."/>
            <person name="Stucken K."/>
            <person name="Landan G."/>
            <person name="Koch R."/>
            <person name="Major P."/>
            <person name="Gould S.B."/>
            <person name="Goremykin V.V."/>
            <person name="Rippka R."/>
            <person name="Tandeau de Marsac N."/>
            <person name="Gugger M."/>
            <person name="Lockhart P.J."/>
            <person name="Allen J.F."/>
            <person name="Brune I."/>
            <person name="Maus I."/>
            <person name="Puhler A."/>
            <person name="Martin W.F."/>
        </authorList>
    </citation>
    <scope>NUCLEOTIDE SEQUENCE [LARGE SCALE GENOMIC DNA]</scope>
    <source>
        <strain evidence="1 2">PCC 7110</strain>
    </source>
</reference>